<dbReference type="AlphaFoldDB" id="A0AAQ4CU71"/>
<protein>
    <recommendedName>
        <fullName evidence="3">VapB-type antitoxin</fullName>
    </recommendedName>
</protein>
<name>A0AAQ4CU71_9CREN</name>
<accession>A0AAQ4CU71</accession>
<keyword evidence="2" id="KW-1185">Reference proteome</keyword>
<dbReference type="RefSeq" id="WP_229569670.1">
    <property type="nucleotide sequence ID" value="NZ_AP025226.1"/>
</dbReference>
<organism evidence="1 2">
    <name type="scientific">Saccharolobus caldissimus</name>
    <dbReference type="NCBI Taxonomy" id="1702097"/>
    <lineage>
        <taxon>Archaea</taxon>
        <taxon>Thermoproteota</taxon>
        <taxon>Thermoprotei</taxon>
        <taxon>Sulfolobales</taxon>
        <taxon>Sulfolobaceae</taxon>
        <taxon>Saccharolobus</taxon>
    </lineage>
</organism>
<dbReference type="Proteomes" id="UP001319921">
    <property type="component" value="Chromosome"/>
</dbReference>
<evidence type="ECO:0008006" key="3">
    <source>
        <dbReference type="Google" id="ProtNLM"/>
    </source>
</evidence>
<reference evidence="1 2" key="1">
    <citation type="journal article" date="2022" name="Microbiol. Resour. Announc.">
        <title>Complete Genome Sequence of the Hyperthermophilic and Acidophilic Archaeon Saccharolobus caldissimus Strain HS-3T.</title>
        <authorList>
            <person name="Sakai H.D."/>
            <person name="Kurosawa N."/>
        </authorList>
    </citation>
    <scope>NUCLEOTIDE SEQUENCE [LARGE SCALE GENOMIC DNA]</scope>
    <source>
        <strain evidence="1 2">JCM32116</strain>
    </source>
</reference>
<evidence type="ECO:0000313" key="2">
    <source>
        <dbReference type="Proteomes" id="UP001319921"/>
    </source>
</evidence>
<sequence>MKTITIKVPDELYNRMRRHKEINWNEIIRNAIKAELDKIENVSTGSEIVERLKKLGIEEKDIVAEPPQGEEEFQKELKRKSTIQMF</sequence>
<gene>
    <name evidence="1" type="ORF">SACC_23690</name>
</gene>
<dbReference type="KEGG" id="scas:SACC_23690"/>
<dbReference type="GeneID" id="68867093"/>
<evidence type="ECO:0000313" key="1">
    <source>
        <dbReference type="EMBL" id="BDB99352.1"/>
    </source>
</evidence>
<proteinExistence type="predicted"/>
<dbReference type="EMBL" id="AP025226">
    <property type="protein sequence ID" value="BDB99352.1"/>
    <property type="molecule type" value="Genomic_DNA"/>
</dbReference>